<dbReference type="Proteomes" id="UP000193450">
    <property type="component" value="Chromosome"/>
</dbReference>
<feature type="transmembrane region" description="Helical" evidence="1">
    <location>
        <begin position="12"/>
        <end position="32"/>
    </location>
</feature>
<accession>A0A1X9NCX1</accession>
<sequence>METANDYYLSWGIYLAAVLAAQLLLWRVLSIFKNQDIKTLIQLLLLALLITPVPLEPGQGYWVPAFMAAIMEGLNLGLDAALPRLWPIFTMMLVFVCLSVVWRLYRLRLQNNGQNKA</sequence>
<keyword evidence="1" id="KW-1133">Transmembrane helix</keyword>
<evidence type="ECO:0000256" key="1">
    <source>
        <dbReference type="SAM" id="Phobius"/>
    </source>
</evidence>
<dbReference type="OrthoDB" id="9894445at2"/>
<keyword evidence="3" id="KW-1185">Reference proteome</keyword>
<proteinExistence type="predicted"/>
<keyword evidence="1" id="KW-0812">Transmembrane</keyword>
<dbReference type="STRING" id="716816.BST96_18290"/>
<reference evidence="2 3" key="1">
    <citation type="submission" date="2016-11" db="EMBL/GenBank/DDBJ databases">
        <title>Trade-off between light-utilization and light-protection in marine flavobacteria.</title>
        <authorList>
            <person name="Kumagai Y."/>
        </authorList>
    </citation>
    <scope>NUCLEOTIDE SEQUENCE [LARGE SCALE GENOMIC DNA]</scope>
    <source>
        <strain evidence="2 3">NBRC 107125</strain>
    </source>
</reference>
<dbReference type="EMBL" id="CP019343">
    <property type="protein sequence ID" value="ARN75880.1"/>
    <property type="molecule type" value="Genomic_DNA"/>
</dbReference>
<organism evidence="2 3">
    <name type="scientific">Oceanicoccus sagamiensis</name>
    <dbReference type="NCBI Taxonomy" id="716816"/>
    <lineage>
        <taxon>Bacteria</taxon>
        <taxon>Pseudomonadati</taxon>
        <taxon>Pseudomonadota</taxon>
        <taxon>Gammaproteobacteria</taxon>
        <taxon>Cellvibrionales</taxon>
        <taxon>Spongiibacteraceae</taxon>
        <taxon>Oceanicoccus</taxon>
    </lineage>
</organism>
<protein>
    <submittedName>
        <fullName evidence="2">Uncharacterized protein</fullName>
    </submittedName>
</protein>
<feature type="transmembrane region" description="Helical" evidence="1">
    <location>
        <begin position="39"/>
        <end position="55"/>
    </location>
</feature>
<evidence type="ECO:0000313" key="2">
    <source>
        <dbReference type="EMBL" id="ARN75880.1"/>
    </source>
</evidence>
<evidence type="ECO:0000313" key="3">
    <source>
        <dbReference type="Proteomes" id="UP000193450"/>
    </source>
</evidence>
<dbReference type="KEGG" id="osg:BST96_18290"/>
<gene>
    <name evidence="2" type="ORF">BST96_18290</name>
</gene>
<keyword evidence="1" id="KW-0472">Membrane</keyword>
<dbReference type="AlphaFoldDB" id="A0A1X9NCX1"/>
<name>A0A1X9NCX1_9GAMM</name>
<dbReference type="RefSeq" id="WP_085760074.1">
    <property type="nucleotide sequence ID" value="NZ_CP019343.1"/>
</dbReference>
<feature type="transmembrane region" description="Helical" evidence="1">
    <location>
        <begin position="85"/>
        <end position="105"/>
    </location>
</feature>